<reference evidence="5 6" key="1">
    <citation type="submission" date="2020-01" db="EMBL/GenBank/DDBJ databases">
        <title>Genome analysis.</title>
        <authorList>
            <person name="Wu S."/>
            <person name="Wang G."/>
        </authorList>
    </citation>
    <scope>NUCLEOTIDE SEQUENCE [LARGE SCALE GENOMIC DNA]</scope>
    <source>
        <strain evidence="5 6">SYL130</strain>
    </source>
</reference>
<dbReference type="Proteomes" id="UP000753802">
    <property type="component" value="Unassembled WGS sequence"/>
</dbReference>
<sequence>MNEPLITVLMPAYNAGKYIAEAIESVLRQSFTAFELLIVDDGSSDDTVDVIRSFTDERIILLSQSHGGVSKALNTGLQKARGKYVARFDSDDLCYEHRLQRQFSFLETHPEYVVVGSDADYMLENGEHLFHFNCIAHSHEEISAKLYFYCPFIHSGVMYRRDDVLKAGSYSLHAHNFEDYYLWVQLARCGKFCNLPEPLIRVRFNPASVTIDERWRGARFRKLKRNAIHLGSISREEGEEIRSIILKQDVSRIKQGAYYALCAKKFLTDNYQPRRARSFAVNAFRINPLRFDNYALWLVSFLPRTFIQWLHHKTPNKL</sequence>
<keyword evidence="2" id="KW-0328">Glycosyltransferase</keyword>
<evidence type="ECO:0000256" key="3">
    <source>
        <dbReference type="ARBA" id="ARBA00022679"/>
    </source>
</evidence>
<dbReference type="InterPro" id="IPR001173">
    <property type="entry name" value="Glyco_trans_2-like"/>
</dbReference>
<evidence type="ECO:0000259" key="4">
    <source>
        <dbReference type="Pfam" id="PF00535"/>
    </source>
</evidence>
<comment type="caution">
    <text evidence="5">The sequence shown here is derived from an EMBL/GenBank/DDBJ whole genome shotgun (WGS) entry which is preliminary data.</text>
</comment>
<dbReference type="SUPFAM" id="SSF53448">
    <property type="entry name" value="Nucleotide-diphospho-sugar transferases"/>
    <property type="match status" value="1"/>
</dbReference>
<gene>
    <name evidence="5" type="ORF">GWC95_11915</name>
</gene>
<evidence type="ECO:0000256" key="1">
    <source>
        <dbReference type="ARBA" id="ARBA00006739"/>
    </source>
</evidence>
<comment type="similarity">
    <text evidence="1">Belongs to the glycosyltransferase 2 family.</text>
</comment>
<accession>A0ABW9ZUE8</accession>
<dbReference type="InterPro" id="IPR050834">
    <property type="entry name" value="Glycosyltransf_2"/>
</dbReference>
<evidence type="ECO:0000313" key="6">
    <source>
        <dbReference type="Proteomes" id="UP000753802"/>
    </source>
</evidence>
<feature type="domain" description="Glycosyltransferase 2-like" evidence="4">
    <location>
        <begin position="7"/>
        <end position="126"/>
    </location>
</feature>
<name>A0ABW9ZUE8_9BACT</name>
<dbReference type="Pfam" id="PF00535">
    <property type="entry name" value="Glycos_transf_2"/>
    <property type="match status" value="1"/>
</dbReference>
<evidence type="ECO:0000313" key="5">
    <source>
        <dbReference type="EMBL" id="NCI50634.1"/>
    </source>
</evidence>
<dbReference type="RefSeq" id="WP_161818952.1">
    <property type="nucleotide sequence ID" value="NZ_JAACJS010000015.1"/>
</dbReference>
<dbReference type="EMBL" id="JAACJS010000015">
    <property type="protein sequence ID" value="NCI50634.1"/>
    <property type="molecule type" value="Genomic_DNA"/>
</dbReference>
<dbReference type="Gene3D" id="3.90.550.10">
    <property type="entry name" value="Spore Coat Polysaccharide Biosynthesis Protein SpsA, Chain A"/>
    <property type="match status" value="1"/>
</dbReference>
<evidence type="ECO:0000256" key="2">
    <source>
        <dbReference type="ARBA" id="ARBA00022676"/>
    </source>
</evidence>
<dbReference type="InterPro" id="IPR029044">
    <property type="entry name" value="Nucleotide-diphossugar_trans"/>
</dbReference>
<keyword evidence="3" id="KW-0808">Transferase</keyword>
<dbReference type="PANTHER" id="PTHR43685:SF5">
    <property type="entry name" value="GLYCOSYLTRANSFERASE EPSE-RELATED"/>
    <property type="match status" value="1"/>
</dbReference>
<dbReference type="PANTHER" id="PTHR43685">
    <property type="entry name" value="GLYCOSYLTRANSFERASE"/>
    <property type="match status" value="1"/>
</dbReference>
<organism evidence="5 6">
    <name type="scientific">Sediminibacterium roseum</name>
    <dbReference type="NCBI Taxonomy" id="1978412"/>
    <lineage>
        <taxon>Bacteria</taxon>
        <taxon>Pseudomonadati</taxon>
        <taxon>Bacteroidota</taxon>
        <taxon>Chitinophagia</taxon>
        <taxon>Chitinophagales</taxon>
        <taxon>Chitinophagaceae</taxon>
        <taxon>Sediminibacterium</taxon>
    </lineage>
</organism>
<protein>
    <submittedName>
        <fullName evidence="5">Glycosyltransferase</fullName>
    </submittedName>
</protein>
<proteinExistence type="inferred from homology"/>
<keyword evidence="6" id="KW-1185">Reference proteome</keyword>